<dbReference type="AlphaFoldDB" id="A0A9N7USH4"/>
<reference evidence="2" key="1">
    <citation type="submission" date="2020-03" db="EMBL/GenBank/DDBJ databases">
        <authorList>
            <person name="Weist P."/>
        </authorList>
    </citation>
    <scope>NUCLEOTIDE SEQUENCE</scope>
</reference>
<evidence type="ECO:0000256" key="1">
    <source>
        <dbReference type="SAM" id="MobiDB-lite"/>
    </source>
</evidence>
<name>A0A9N7USH4_PLEPL</name>
<keyword evidence="3" id="KW-1185">Reference proteome</keyword>
<comment type="caution">
    <text evidence="2">The sequence shown here is derived from an EMBL/GenBank/DDBJ whole genome shotgun (WGS) entry which is preliminary data.</text>
</comment>
<dbReference type="EMBL" id="CADEAL010001807">
    <property type="protein sequence ID" value="CAB1435769.1"/>
    <property type="molecule type" value="Genomic_DNA"/>
</dbReference>
<proteinExistence type="predicted"/>
<feature type="compositionally biased region" description="Basic and acidic residues" evidence="1">
    <location>
        <begin position="15"/>
        <end position="32"/>
    </location>
</feature>
<accession>A0A9N7USH4</accession>
<dbReference type="Proteomes" id="UP001153269">
    <property type="component" value="Unassembled WGS sequence"/>
</dbReference>
<sequence length="133" mass="15305">MVEAFKNEEDFEPSSEDKEVQNRRMKKSKEPTKMLQSDTMSLSLVVPAFLDRSAHLSQFSQGTAYRDLAVLAQKMKANMEQRFLDSRDSKFSPPPRLILERSAFLNLNRDRYPHSADSRWLVHVAVKTAPSDC</sequence>
<evidence type="ECO:0000313" key="2">
    <source>
        <dbReference type="EMBL" id="CAB1435769.1"/>
    </source>
</evidence>
<organism evidence="2 3">
    <name type="scientific">Pleuronectes platessa</name>
    <name type="common">European plaice</name>
    <dbReference type="NCBI Taxonomy" id="8262"/>
    <lineage>
        <taxon>Eukaryota</taxon>
        <taxon>Metazoa</taxon>
        <taxon>Chordata</taxon>
        <taxon>Craniata</taxon>
        <taxon>Vertebrata</taxon>
        <taxon>Euteleostomi</taxon>
        <taxon>Actinopterygii</taxon>
        <taxon>Neopterygii</taxon>
        <taxon>Teleostei</taxon>
        <taxon>Neoteleostei</taxon>
        <taxon>Acanthomorphata</taxon>
        <taxon>Carangaria</taxon>
        <taxon>Pleuronectiformes</taxon>
        <taxon>Pleuronectoidei</taxon>
        <taxon>Pleuronectidae</taxon>
        <taxon>Pleuronectes</taxon>
    </lineage>
</organism>
<evidence type="ECO:0000313" key="3">
    <source>
        <dbReference type="Proteomes" id="UP001153269"/>
    </source>
</evidence>
<gene>
    <name evidence="2" type="ORF">PLEPLA_LOCUS23815</name>
</gene>
<feature type="region of interest" description="Disordered" evidence="1">
    <location>
        <begin position="1"/>
        <end position="36"/>
    </location>
</feature>
<protein>
    <submittedName>
        <fullName evidence="2">Uncharacterized protein</fullName>
    </submittedName>
</protein>